<keyword evidence="3" id="KW-1185">Reference proteome</keyword>
<dbReference type="AlphaFoldDB" id="A0A1C5JQL1"/>
<reference evidence="3" key="1">
    <citation type="submission" date="2016-06" db="EMBL/GenBank/DDBJ databases">
        <authorList>
            <person name="Varghese N."/>
            <person name="Submissions Spin"/>
        </authorList>
    </citation>
    <scope>NUCLEOTIDE SEQUENCE [LARGE SCALE GENOMIC DNA]</scope>
    <source>
        <strain evidence="3">DSM 45161</strain>
    </source>
</reference>
<name>A0A1C5JQL1_9ACTN</name>
<feature type="transmembrane region" description="Helical" evidence="1">
    <location>
        <begin position="199"/>
        <end position="217"/>
    </location>
</feature>
<protein>
    <recommendedName>
        <fullName evidence="4">Oligosaccharide repeat unit polymerase</fullName>
    </recommendedName>
</protein>
<feature type="transmembrane region" description="Helical" evidence="1">
    <location>
        <begin position="16"/>
        <end position="36"/>
    </location>
</feature>
<feature type="transmembrane region" description="Helical" evidence="1">
    <location>
        <begin position="247"/>
        <end position="264"/>
    </location>
</feature>
<evidence type="ECO:0000256" key="1">
    <source>
        <dbReference type="SAM" id="Phobius"/>
    </source>
</evidence>
<gene>
    <name evidence="2" type="ORF">GA0070614_5089</name>
</gene>
<dbReference type="Proteomes" id="UP000198215">
    <property type="component" value="Chromosome I"/>
</dbReference>
<evidence type="ECO:0008006" key="4">
    <source>
        <dbReference type="Google" id="ProtNLM"/>
    </source>
</evidence>
<feature type="transmembrane region" description="Helical" evidence="1">
    <location>
        <begin position="438"/>
        <end position="457"/>
    </location>
</feature>
<evidence type="ECO:0000313" key="3">
    <source>
        <dbReference type="Proteomes" id="UP000198215"/>
    </source>
</evidence>
<keyword evidence="1" id="KW-0812">Transmembrane</keyword>
<keyword evidence="1" id="KW-1133">Transmembrane helix</keyword>
<feature type="transmembrane region" description="Helical" evidence="1">
    <location>
        <begin position="223"/>
        <end position="240"/>
    </location>
</feature>
<feature type="transmembrane region" description="Helical" evidence="1">
    <location>
        <begin position="125"/>
        <end position="147"/>
    </location>
</feature>
<organism evidence="2 3">
    <name type="scientific">Micromonospora coxensis</name>
    <dbReference type="NCBI Taxonomy" id="356852"/>
    <lineage>
        <taxon>Bacteria</taxon>
        <taxon>Bacillati</taxon>
        <taxon>Actinomycetota</taxon>
        <taxon>Actinomycetes</taxon>
        <taxon>Micromonosporales</taxon>
        <taxon>Micromonosporaceae</taxon>
        <taxon>Micromonospora</taxon>
    </lineage>
</organism>
<evidence type="ECO:0000313" key="2">
    <source>
        <dbReference type="EMBL" id="SCG72862.1"/>
    </source>
</evidence>
<dbReference type="EMBL" id="LT607753">
    <property type="protein sequence ID" value="SCG72862.1"/>
    <property type="molecule type" value="Genomic_DNA"/>
</dbReference>
<keyword evidence="1" id="KW-0472">Membrane</keyword>
<feature type="transmembrane region" description="Helical" evidence="1">
    <location>
        <begin position="48"/>
        <end position="72"/>
    </location>
</feature>
<feature type="transmembrane region" description="Helical" evidence="1">
    <location>
        <begin position="167"/>
        <end position="187"/>
    </location>
</feature>
<proteinExistence type="predicted"/>
<feature type="transmembrane region" description="Helical" evidence="1">
    <location>
        <begin position="378"/>
        <end position="399"/>
    </location>
</feature>
<sequence length="461" mass="50875">MTSLVLAGFDPRLRHWMLIPVTLCGLLIGVDAIEWFRRRSDVFDPQAIVGLCGFHFFYLAPILHVMLDYWAFDGLAPADWRKALGSFAVLNAVGLLVYRMILPVARPAAALRRKRTRTELSEEAFCRTGVVACGLGIMAFLAEVYLFGGLDGFLSVMTENRETLTGMGWLLVVGESFPLIATLVVLVRWRHVLRRRRALLVLIMAALFATQFFVAGMRGSRIGTLWPMIAALMVIHLLVVRITQRTVAVLALVFVVFMYSYGLYKGSGVEALGALKGQRSVSELAKENRRDLPYVLLSDLGRSDVQARILHSIGSGSVRPAYGSTYLHGSAFLVPRYLLPERPEGTKVAVGTDITYGSGAYQAGYRSSRVYGVAGEGVMNFGALGGITALVVFGFLVRFARRFWSDAIDNAGLAVKILAPSVVLVVVNMLMWDFDNTLWFIVKHVVPTFVVLWVASLSRAE</sequence>
<feature type="transmembrane region" description="Helical" evidence="1">
    <location>
        <begin position="411"/>
        <end position="432"/>
    </location>
</feature>
<accession>A0A1C5JQL1</accession>
<feature type="transmembrane region" description="Helical" evidence="1">
    <location>
        <begin position="84"/>
        <end position="105"/>
    </location>
</feature>